<feature type="domain" description="DUF7008" evidence="8">
    <location>
        <begin position="838"/>
        <end position="1202"/>
    </location>
</feature>
<dbReference type="GO" id="GO:0006304">
    <property type="term" value="P:DNA modification"/>
    <property type="evidence" value="ECO:0007669"/>
    <property type="project" value="InterPro"/>
</dbReference>
<keyword evidence="10" id="KW-1185">Reference proteome</keyword>
<dbReference type="Pfam" id="PF22654">
    <property type="entry name" value="DUF7008"/>
    <property type="match status" value="1"/>
</dbReference>
<protein>
    <recommendedName>
        <fullName evidence="1">site-specific DNA-methyltransferase (adenine-specific)</fullName>
        <ecNumber evidence="1">2.1.1.72</ecNumber>
    </recommendedName>
</protein>
<dbReference type="EMBL" id="BSEO01000014">
    <property type="protein sequence ID" value="GLJ80830.1"/>
    <property type="molecule type" value="Genomic_DNA"/>
</dbReference>
<dbReference type="NCBIfam" id="NF033451">
    <property type="entry name" value="BREX_2_MTaseX"/>
    <property type="match status" value="1"/>
</dbReference>
<proteinExistence type="predicted"/>
<keyword evidence="3" id="KW-0808">Transferase</keyword>
<dbReference type="AlphaFoldDB" id="A0A9W6HIQ0"/>
<keyword evidence="6" id="KW-0175">Coiled coil</keyword>
<accession>A0A9W6HIQ0</accession>
<dbReference type="Gene3D" id="3.40.50.150">
    <property type="entry name" value="Vaccinia Virus protein VP39"/>
    <property type="match status" value="1"/>
</dbReference>
<sequence length="1203" mass="132668">MIDSAALLADLKRELKTLEADLRVRAEDPESPWGSRLRDEYGRAQARERTGLAWIDWRDGQVAQAGVAWIIATVFIRFCEDNGLLAGATRDGRSVAQPWIAGPGDGLERAVENEAAFYAAAPTMTSRDWLQQAFGTLADLPAGAPLVDRKHSAVWHAEISATAADGLRDFFRRTTPGGELVHDFSDPQLGTRFLGDLYQDLSDYAKKTFALLQTPDFVEEFILDLTLTPAIQEFGLTGLKVIDPACGSGHFLLGAFERLMADWSASAPGLDRGDRAQRALDSIHGVDLNPFAIAIARFRLTVAAIKAAGITTLVAAPAFRYHLAIGDSLLGGQSPEAKLDMGDGEYFAYQAEDLQEHANILAPGQYHVVVANPPYIQPPDARLRDTYRALYSTCHGKYALSVPFMELLFRLAKQPDAASGAGHVGQITSNSFMKREFGKKLIEQFLSGKYTGTTRPSYVDLSHIIDTSGAYIPGHGTPTVILVGRPRRPQTDKVSAVLGVRGEPGQPAVPSQGLVWTDIVAHVDQPGYNGQYVTVLDAPRATYASFPWSLSGGGAGELRAQLEAAGATRLGTIPFRIGVFGVLGADEAFITRSDEVRRVGEPNSFRPLVVGDAVRDWSIGQTEPTFFPYNAQHILQPLEDFPKQARSMWRVRTELGNRATFTRGTYFSDGRPWYEWHQIPQDIGASGWTITFAFVATHNHFILDRGGKVFNRSAPVIKLPADATEDDHFDLLGVLNSSTACFWLKQVSYPKGGDPMGTGGARVSLEPWSDRYEFTATKLEEFPLPPVSTREIAKRLDTQASQQRADSPRATLAGSARDIRRALDEARTRWGEAQRALVSLQEELDWQTYVAYGLADQALAPAFDQLVPIDANERVMEVGLAREVVPGWENTKWFQRHGRAANLAGPNSEWPPAYRELWFSRYSAIQSNPSLRMLERPEYKRRWAGPSWDELQASAVKDALLDRLESPELWRDGAGRPLARSAAQVADDLRRDERVRELLTIHTGSPDFDLTAEIGKLLSNEAVPPFAPLRYKPAGIEKFRAWERTWDLQRAEDRGERVDVPVPPKYGQADFLKSTYWTARGKLDVPKERFLSFPGARLPDDATELYGWAGWDHSERGQAIARLANELSRAGAPEDQVVPLLGGLIELQPWLDQWYSGIDERSGVSPASAVSAATTALLGRLGIGVDTVLAWRPAPATRGRKKA</sequence>
<organism evidence="9 10">
    <name type="scientific">Microbacterium imperiale</name>
    <dbReference type="NCBI Taxonomy" id="33884"/>
    <lineage>
        <taxon>Bacteria</taxon>
        <taxon>Bacillati</taxon>
        <taxon>Actinomycetota</taxon>
        <taxon>Actinomycetes</taxon>
        <taxon>Micrococcales</taxon>
        <taxon>Microbacteriaceae</taxon>
        <taxon>Microbacterium</taxon>
    </lineage>
</organism>
<dbReference type="SUPFAM" id="SSF53335">
    <property type="entry name" value="S-adenosyl-L-methionine-dependent methyltransferases"/>
    <property type="match status" value="1"/>
</dbReference>
<evidence type="ECO:0000313" key="10">
    <source>
        <dbReference type="Proteomes" id="UP001142317"/>
    </source>
</evidence>
<reference evidence="9" key="1">
    <citation type="journal article" date="2014" name="Int. J. Syst. Evol. Microbiol.">
        <title>Complete genome sequence of Corynebacterium casei LMG S-19264T (=DSM 44701T), isolated from a smear-ripened cheese.</title>
        <authorList>
            <consortium name="US DOE Joint Genome Institute (JGI-PGF)"/>
            <person name="Walter F."/>
            <person name="Albersmeier A."/>
            <person name="Kalinowski J."/>
            <person name="Ruckert C."/>
        </authorList>
    </citation>
    <scope>NUCLEOTIDE SEQUENCE</scope>
    <source>
        <strain evidence="9">VKM Ac-1447</strain>
    </source>
</reference>
<reference evidence="9" key="2">
    <citation type="submission" date="2023-01" db="EMBL/GenBank/DDBJ databases">
        <authorList>
            <person name="Sun Q."/>
            <person name="Evtushenko L."/>
        </authorList>
    </citation>
    <scope>NUCLEOTIDE SEQUENCE</scope>
    <source>
        <strain evidence="9">VKM Ac-1447</strain>
    </source>
</reference>
<dbReference type="InterPro" id="IPR011639">
    <property type="entry name" value="MethylTrfase_TaqI-like_dom"/>
</dbReference>
<dbReference type="PANTHER" id="PTHR33841:SF1">
    <property type="entry name" value="DNA METHYLTRANSFERASE A"/>
    <property type="match status" value="1"/>
</dbReference>
<dbReference type="PRINTS" id="PR00507">
    <property type="entry name" value="N12N6MTFRASE"/>
</dbReference>
<name>A0A9W6HIQ0_9MICO</name>
<dbReference type="InterPro" id="IPR054277">
    <property type="entry name" value="DUF7008"/>
</dbReference>
<gene>
    <name evidence="9" type="ORF">GCM10017586_25130</name>
</gene>
<dbReference type="Pfam" id="PF07669">
    <property type="entry name" value="Eco57I"/>
    <property type="match status" value="1"/>
</dbReference>
<evidence type="ECO:0000256" key="4">
    <source>
        <dbReference type="ARBA" id="ARBA00022691"/>
    </source>
</evidence>
<dbReference type="InterPro" id="IPR050953">
    <property type="entry name" value="N4_N6_ade-DNA_methylase"/>
</dbReference>
<keyword evidence="4" id="KW-0949">S-adenosyl-L-methionine</keyword>
<dbReference type="GO" id="GO:0032259">
    <property type="term" value="P:methylation"/>
    <property type="evidence" value="ECO:0007669"/>
    <property type="project" value="UniProtKB-KW"/>
</dbReference>
<dbReference type="InterPro" id="IPR002052">
    <property type="entry name" value="DNA_methylase_N6_adenine_CS"/>
</dbReference>
<evidence type="ECO:0000256" key="3">
    <source>
        <dbReference type="ARBA" id="ARBA00022679"/>
    </source>
</evidence>
<comment type="caution">
    <text evidence="9">The sequence shown here is derived from an EMBL/GenBank/DDBJ whole genome shotgun (WGS) entry which is preliminary data.</text>
</comment>
<dbReference type="PANTHER" id="PTHR33841">
    <property type="entry name" value="DNA METHYLTRANSFERASE YEEA-RELATED"/>
    <property type="match status" value="1"/>
</dbReference>
<dbReference type="RefSeq" id="WP_210007016.1">
    <property type="nucleotide sequence ID" value="NZ_BSEO01000014.1"/>
</dbReference>
<dbReference type="PROSITE" id="PS00092">
    <property type="entry name" value="N6_MTASE"/>
    <property type="match status" value="1"/>
</dbReference>
<evidence type="ECO:0000256" key="2">
    <source>
        <dbReference type="ARBA" id="ARBA00022603"/>
    </source>
</evidence>
<feature type="coiled-coil region" evidence="6">
    <location>
        <begin position="1"/>
        <end position="28"/>
    </location>
</feature>
<dbReference type="Proteomes" id="UP001142317">
    <property type="component" value="Unassembled WGS sequence"/>
</dbReference>
<evidence type="ECO:0000256" key="5">
    <source>
        <dbReference type="ARBA" id="ARBA00047942"/>
    </source>
</evidence>
<evidence type="ECO:0000259" key="8">
    <source>
        <dbReference type="Pfam" id="PF22654"/>
    </source>
</evidence>
<dbReference type="EC" id="2.1.1.72" evidence="1"/>
<feature type="domain" description="Type II methyltransferase M.TaqI-like" evidence="7">
    <location>
        <begin position="282"/>
        <end position="443"/>
    </location>
</feature>
<keyword evidence="2 9" id="KW-0489">Methyltransferase</keyword>
<comment type="catalytic activity">
    <reaction evidence="5">
        <text>a 2'-deoxyadenosine in DNA + S-adenosyl-L-methionine = an N(6)-methyl-2'-deoxyadenosine in DNA + S-adenosyl-L-homocysteine + H(+)</text>
        <dbReference type="Rhea" id="RHEA:15197"/>
        <dbReference type="Rhea" id="RHEA-COMP:12418"/>
        <dbReference type="Rhea" id="RHEA-COMP:12419"/>
        <dbReference type="ChEBI" id="CHEBI:15378"/>
        <dbReference type="ChEBI" id="CHEBI:57856"/>
        <dbReference type="ChEBI" id="CHEBI:59789"/>
        <dbReference type="ChEBI" id="CHEBI:90615"/>
        <dbReference type="ChEBI" id="CHEBI:90616"/>
        <dbReference type="EC" id="2.1.1.72"/>
    </reaction>
</comment>
<evidence type="ECO:0000256" key="6">
    <source>
        <dbReference type="SAM" id="Coils"/>
    </source>
</evidence>
<dbReference type="InterPro" id="IPR029063">
    <property type="entry name" value="SAM-dependent_MTases_sf"/>
</dbReference>
<evidence type="ECO:0000256" key="1">
    <source>
        <dbReference type="ARBA" id="ARBA00011900"/>
    </source>
</evidence>
<evidence type="ECO:0000313" key="9">
    <source>
        <dbReference type="EMBL" id="GLJ80830.1"/>
    </source>
</evidence>
<dbReference type="GO" id="GO:0003676">
    <property type="term" value="F:nucleic acid binding"/>
    <property type="evidence" value="ECO:0007669"/>
    <property type="project" value="InterPro"/>
</dbReference>
<evidence type="ECO:0000259" key="7">
    <source>
        <dbReference type="Pfam" id="PF07669"/>
    </source>
</evidence>
<dbReference type="GO" id="GO:0009007">
    <property type="term" value="F:site-specific DNA-methyltransferase (adenine-specific) activity"/>
    <property type="evidence" value="ECO:0007669"/>
    <property type="project" value="UniProtKB-EC"/>
</dbReference>